<evidence type="ECO:0000313" key="2">
    <source>
        <dbReference type="EMBL" id="SCG64000.1"/>
    </source>
</evidence>
<reference evidence="3" key="1">
    <citation type="submission" date="2016-06" db="EMBL/GenBank/DDBJ databases">
        <authorList>
            <person name="Varghese N."/>
        </authorList>
    </citation>
    <scope>NUCLEOTIDE SEQUENCE [LARGE SCALE GENOMIC DNA]</scope>
    <source>
        <strain evidence="3">DSM 43171</strain>
    </source>
</reference>
<evidence type="ECO:0000313" key="3">
    <source>
        <dbReference type="Proteomes" id="UP000199408"/>
    </source>
</evidence>
<sequence>MTLTADSFTPGGWAGYLAFKAEYAEPDTLDFRCPRCKAEPGQLCPGRPLGHAQRQDRMIHARQEWEYDAINSGINAGNEEDPDDLHRSGYRCTTDNYLKYMRRNNARVRKPGEPATAVTFGEWLLAHTAKAMPLAYLGLRPSIRPEMDAQAVMDLMGDVGDDGASDRALERAIDQWRHQTGQEVVEL</sequence>
<feature type="domain" description="DNA-binding phage zinc finger" evidence="1">
    <location>
        <begin position="28"/>
        <end position="59"/>
    </location>
</feature>
<protein>
    <recommendedName>
        <fullName evidence="1">DNA-binding phage zinc finger domain-containing protein</fullName>
    </recommendedName>
</protein>
<dbReference type="InterPro" id="IPR056911">
    <property type="entry name" value="Phage_Znf_bind_put"/>
</dbReference>
<proteinExistence type="predicted"/>
<dbReference type="RefSeq" id="WP_091300877.1">
    <property type="nucleotide sequence ID" value="NZ_FMDN01000019.1"/>
</dbReference>
<dbReference type="AlphaFoldDB" id="A0A1C5J091"/>
<evidence type="ECO:0000259" key="1">
    <source>
        <dbReference type="Pfam" id="PF24623"/>
    </source>
</evidence>
<gene>
    <name evidence="2" type="ORF">GA0070560_11973</name>
</gene>
<dbReference type="Proteomes" id="UP000199408">
    <property type="component" value="Unassembled WGS sequence"/>
</dbReference>
<organism evidence="2 3">
    <name type="scientific">Micromonospora halophytica</name>
    <dbReference type="NCBI Taxonomy" id="47864"/>
    <lineage>
        <taxon>Bacteria</taxon>
        <taxon>Bacillati</taxon>
        <taxon>Actinomycetota</taxon>
        <taxon>Actinomycetes</taxon>
        <taxon>Micromonosporales</taxon>
        <taxon>Micromonosporaceae</taxon>
        <taxon>Micromonospora</taxon>
    </lineage>
</organism>
<accession>A0A1C5J091</accession>
<keyword evidence="3" id="KW-1185">Reference proteome</keyword>
<dbReference type="Pfam" id="PF24623">
    <property type="entry name" value="Phage_zn_bind_8"/>
    <property type="match status" value="1"/>
</dbReference>
<dbReference type="STRING" id="47864.GA0070560_11973"/>
<name>A0A1C5J091_9ACTN</name>
<dbReference type="EMBL" id="FMDN01000019">
    <property type="protein sequence ID" value="SCG64000.1"/>
    <property type="molecule type" value="Genomic_DNA"/>
</dbReference>